<accession>A0A3M9NJF7</accession>
<reference evidence="1 2" key="1">
    <citation type="submission" date="2018-11" db="EMBL/GenBank/DDBJ databases">
        <title>Draft genome sequence of Ferruginibacter sp. BO-59.</title>
        <authorList>
            <person name="Im W.T."/>
        </authorList>
    </citation>
    <scope>NUCLEOTIDE SEQUENCE [LARGE SCALE GENOMIC DNA]</scope>
    <source>
        <strain evidence="1 2">BO-59</strain>
    </source>
</reference>
<dbReference type="Gene3D" id="2.60.120.260">
    <property type="entry name" value="Galactose-binding domain-like"/>
    <property type="match status" value="1"/>
</dbReference>
<organism evidence="1 2">
    <name type="scientific">Hanamia caeni</name>
    <dbReference type="NCBI Taxonomy" id="2294116"/>
    <lineage>
        <taxon>Bacteria</taxon>
        <taxon>Pseudomonadati</taxon>
        <taxon>Bacteroidota</taxon>
        <taxon>Chitinophagia</taxon>
        <taxon>Chitinophagales</taxon>
        <taxon>Chitinophagaceae</taxon>
        <taxon>Hanamia</taxon>
    </lineage>
</organism>
<keyword evidence="2" id="KW-1185">Reference proteome</keyword>
<gene>
    <name evidence="1" type="ORF">EFY79_06785</name>
</gene>
<dbReference type="NCBIfam" id="TIGR04183">
    <property type="entry name" value="Por_Secre_tail"/>
    <property type="match status" value="1"/>
</dbReference>
<protein>
    <submittedName>
        <fullName evidence="1">T9SS C-terminal target domain-containing protein</fullName>
    </submittedName>
</protein>
<dbReference type="Gene3D" id="2.60.40.10">
    <property type="entry name" value="Immunoglobulins"/>
    <property type="match status" value="1"/>
</dbReference>
<evidence type="ECO:0000313" key="1">
    <source>
        <dbReference type="EMBL" id="RNI37936.1"/>
    </source>
</evidence>
<dbReference type="Proteomes" id="UP000267223">
    <property type="component" value="Unassembled WGS sequence"/>
</dbReference>
<name>A0A3M9NJF7_9BACT</name>
<sequence>MGNNFTPSQTHIQVVPSVAWWFRNAEAFQAFCLFTVALMLFALPESTKGQAVTMSYSYENLTRNNGGGTLEKGDIIEVHALMLVKTKTANNVYYIDTIRDGAKFVSGSLKIVTNEGLTYYGPYTDGSNDDEGVYDGSYGGVSRVRVNIGANPGKAKSGSNLTSTSGGGSIVPGTYKPKFYGGTLLMVAYQLEVTANFGDTLYLTGNYYFDTSGALRSYHFAYPGIKVIKNSGLCENFSSASFTADSSFGSGNIQDRATPAIVPGYNKVTFSANQPQDGNYSIANNTSPTQKTVNTGPPTGNSDRVFGVWDIIGDHTGSTNLNAGNAPTAKNATGGYMLVVNAAFSTGEAFRQTISGLCPNTNYEFSAWVRNICGYCGIDADSKSTNQPGVLPNLTFAVNDIDYYTSGDIPWDGNWKKRGFMYKTGPNETSFTISIRNNAAGGGGNDWVLDDIKLVTCYPNLIMNPSDTASACAGWPITLSDTVKSYFNNYTHYRWETSNDGINWIPANSGGTRTPALINGLFVYYVDTVIKPAKADSGTYFRVKVATTSDNLNDDKCAVDKSQRIFLKVYSTACPLLDVTILNFYGSLSNNKTALQWSAQNEGELQKYIVQKSSDGIHFADIGEETAKNGTGNKNYNFNDPDEIFNTAYYRLKLLSSTNNEIKYSKIISLFNKNTPFKIFTVNPFSNSVKMDVFVPSQGNIEFNLCDMYGHIVKKKTMTLNKGNSNISIDDVSSLPPGLYILRALFNGVVVQYKLVKIN</sequence>
<dbReference type="InterPro" id="IPR013783">
    <property type="entry name" value="Ig-like_fold"/>
</dbReference>
<dbReference type="InterPro" id="IPR026444">
    <property type="entry name" value="Secre_tail"/>
</dbReference>
<dbReference type="EMBL" id="RJJR01000004">
    <property type="protein sequence ID" value="RNI37936.1"/>
    <property type="molecule type" value="Genomic_DNA"/>
</dbReference>
<comment type="caution">
    <text evidence="1">The sequence shown here is derived from an EMBL/GenBank/DDBJ whole genome shotgun (WGS) entry which is preliminary data.</text>
</comment>
<proteinExistence type="predicted"/>
<dbReference type="AlphaFoldDB" id="A0A3M9NJF7"/>
<dbReference type="RefSeq" id="WP_123119925.1">
    <property type="nucleotide sequence ID" value="NZ_RJJR01000004.1"/>
</dbReference>
<dbReference type="OrthoDB" id="2582440at2"/>
<evidence type="ECO:0000313" key="2">
    <source>
        <dbReference type="Proteomes" id="UP000267223"/>
    </source>
</evidence>